<comment type="similarity">
    <text evidence="1">Belongs to the glycosyltransferase 2 family. WaaE/KdtX subfamily.</text>
</comment>
<evidence type="ECO:0000313" key="5">
    <source>
        <dbReference type="Proteomes" id="UP000251558"/>
    </source>
</evidence>
<dbReference type="InterPro" id="IPR029063">
    <property type="entry name" value="SAM-dependent_MTases_sf"/>
</dbReference>
<feature type="domain" description="Glycosyltransferase 2-like" evidence="3">
    <location>
        <begin position="36"/>
        <end position="125"/>
    </location>
</feature>
<dbReference type="SUPFAM" id="SSF53335">
    <property type="entry name" value="S-adenosyl-L-methionine-dependent methyltransferases"/>
    <property type="match status" value="1"/>
</dbReference>
<organism evidence="4 5">
    <name type="scientific">Mesorhizobium hawassense</name>
    <dbReference type="NCBI Taxonomy" id="1209954"/>
    <lineage>
        <taxon>Bacteria</taxon>
        <taxon>Pseudomonadati</taxon>
        <taxon>Pseudomonadota</taxon>
        <taxon>Alphaproteobacteria</taxon>
        <taxon>Hyphomicrobiales</taxon>
        <taxon>Phyllobacteriaceae</taxon>
        <taxon>Mesorhizobium</taxon>
    </lineage>
</organism>
<reference evidence="4 5" key="1">
    <citation type="submission" date="2018-07" db="EMBL/GenBank/DDBJ databases">
        <title>Diversity of Mesorhizobium strains in Brazil.</title>
        <authorList>
            <person name="Helene L.C.F."/>
            <person name="Dall'Agnol R."/>
            <person name="Delamuta J.R.M."/>
            <person name="Hungria M."/>
        </authorList>
    </citation>
    <scope>NUCLEOTIDE SEQUENCE [LARGE SCALE GENOMIC DNA]</scope>
    <source>
        <strain evidence="4 5">AC99b</strain>
    </source>
</reference>
<dbReference type="InterPro" id="IPR011990">
    <property type="entry name" value="TPR-like_helical_dom_sf"/>
</dbReference>
<dbReference type="InterPro" id="IPR007577">
    <property type="entry name" value="GlycoTrfase_DXD_sugar-bd_CS"/>
</dbReference>
<dbReference type="InterPro" id="IPR029044">
    <property type="entry name" value="Nucleotide-diphossugar_trans"/>
</dbReference>
<dbReference type="PANTHER" id="PTHR43630:SF2">
    <property type="entry name" value="GLYCOSYLTRANSFERASE"/>
    <property type="match status" value="1"/>
</dbReference>
<name>A0A330HXC4_9HYPH</name>
<dbReference type="SUPFAM" id="SSF53448">
    <property type="entry name" value="Nucleotide-diphospho-sugar transferases"/>
    <property type="match status" value="2"/>
</dbReference>
<dbReference type="Gene3D" id="2.115.10.20">
    <property type="entry name" value="Glycosyl hydrolase domain, family 43"/>
    <property type="match status" value="1"/>
</dbReference>
<evidence type="ECO:0000256" key="1">
    <source>
        <dbReference type="ARBA" id="ARBA00038494"/>
    </source>
</evidence>
<feature type="region of interest" description="Disordered" evidence="2">
    <location>
        <begin position="702"/>
        <end position="746"/>
    </location>
</feature>
<dbReference type="Pfam" id="PF00535">
    <property type="entry name" value="Glycos_transf_2"/>
    <property type="match status" value="1"/>
</dbReference>
<feature type="compositionally biased region" description="Low complexity" evidence="2">
    <location>
        <begin position="702"/>
        <end position="716"/>
    </location>
</feature>
<dbReference type="SUPFAM" id="SSF75005">
    <property type="entry name" value="Arabinanase/levansucrase/invertase"/>
    <property type="match status" value="1"/>
</dbReference>
<dbReference type="SUPFAM" id="SSF48452">
    <property type="entry name" value="TPR-like"/>
    <property type="match status" value="1"/>
</dbReference>
<dbReference type="Gene3D" id="3.40.50.150">
    <property type="entry name" value="Vaccinia Virus protein VP39"/>
    <property type="match status" value="1"/>
</dbReference>
<dbReference type="PANTHER" id="PTHR43630">
    <property type="entry name" value="POLY-BETA-1,6-N-ACETYL-D-GLUCOSAMINE SYNTHASE"/>
    <property type="match status" value="1"/>
</dbReference>
<dbReference type="Proteomes" id="UP000251558">
    <property type="component" value="Unassembled WGS sequence"/>
</dbReference>
<dbReference type="Gene3D" id="1.25.40.10">
    <property type="entry name" value="Tetratricopeptide repeat domain"/>
    <property type="match status" value="1"/>
</dbReference>
<sequence length="1269" mass="143284">MVSRPVAAAQGSSAASAIDSLIERRMTNGKRLCLNMIVKNEMANLERCLGAVADHIDCWVIGDTGSTDGTQDFIRSFFAARNLPGELHEFPFHNFEQARNEALDHAYASALPYDYILFDDADMELIVEDPGFRKQLDGAGYRLLQRSGSGLAYWNTRLVRRDAGARYHGVTHEYLDVPGGVEELRSAWYKDHASGSNRVDKFERDARLLSEALEKDPDNHRYWFYLAQSYRDAGRTTEAAVAYAKRAGMGGWDEEAWNARLQQARCQRQLGDDEGFIRHALAAFNQRPQRAEPLYDLARYYREKGMNDASALFCEAGLAVGRPEQDILFIEDTVYTTGLREEYAIAANYARDPVRKDRGFAACNWLALNREIGDGPRDLAWSNLYYYAQPAKTTMPSFNARRIDFTAPDGYRALNPSVTRLGRQIVVSQRTVNYEMTEDGLRYETKNGDAIRTRNFLLRLNNQLEVQSATEILAPLDMPEPVYKGVRGFEDLRLFAWNGELWGSACVREFTPEAWCEQVVARIDESGPCRLTDWRVLRPSGPRVHEKNWMPRVRRNTETGAEELQFIYFCDPTRIVDENAATVSETSPAISAKLFRGGSQAIEFAGGWLTLIHEVQWRASENRRYYLHRFVWFDQNNGLRKVSRQFFLNRKGVEFVAGLAWHPDERRLLISYSVADSESWLATVDAAEVDASLEDVSNLQSGLPASGHASSPGAAADQSNGIDGPVTGDRRDLSTDDNGGPGSGRSADEIFHALAPFLRDVTSQRERSDRSREFDARIAPFLGTDDAALPRINCFYEVMSETAEHRTLIAAVTSMRAAGHPVRVWSYTPNKLEFLLKLGVEVRGAEDVVPRALFERIVAGSEIRYFSDVFRYAVLYEHGGLWMDTDVILLRPFPFQGDHFLNLQWRGSHKGHFICGNVMYAKPYSKHMRALYELSIDRFHAGQGKDFGDVGPKLLSDYVGSDEGAELRSQVFGPMFFNSIDWMELDRFEKPIGELADHLNDERVFGLHLWTARNAPRPDETGTPLIAQLINPLEGFPSFTTLADRFNTDKNRHTGNRHFYARTYDRLLANRRLSMRGLMEIGLCRGLAEGNQSETPSVALWQSYFPFCRVIGVDLTDFSRLNNDTFKSFICDQSKVDDLRRVAQAVDPGSLDVIIDDGSHASFDEQLTLREFFPLLADGGWYFIEDLDWQPPGEDPSKVALTKTLLREIKDHGAARSVDPFGISGLAGQFADILFFDSHYELSRAKLMGGLVAIRKRGPSDISAWDLGE</sequence>
<evidence type="ECO:0000259" key="3">
    <source>
        <dbReference type="Pfam" id="PF00535"/>
    </source>
</evidence>
<dbReference type="Gene3D" id="3.90.550.10">
    <property type="entry name" value="Spore Coat Polysaccharide Biosynthesis Protein SpsA, Chain A"/>
    <property type="match status" value="1"/>
</dbReference>
<dbReference type="AlphaFoldDB" id="A0A330HXC4"/>
<evidence type="ECO:0000313" key="4">
    <source>
        <dbReference type="EMBL" id="RAZ89357.1"/>
    </source>
</evidence>
<dbReference type="Gene3D" id="3.90.550.20">
    <property type="match status" value="1"/>
</dbReference>
<dbReference type="Pfam" id="PF04488">
    <property type="entry name" value="Gly_transf_sug"/>
    <property type="match status" value="1"/>
</dbReference>
<gene>
    <name evidence="4" type="ORF">DPM33_17370</name>
</gene>
<keyword evidence="5" id="KW-1185">Reference proteome</keyword>
<protein>
    <recommendedName>
        <fullName evidence="3">Glycosyltransferase 2-like domain-containing protein</fullName>
    </recommendedName>
</protein>
<accession>A0A330HXC4</accession>
<dbReference type="EMBL" id="QMBP01000008">
    <property type="protein sequence ID" value="RAZ89357.1"/>
    <property type="molecule type" value="Genomic_DNA"/>
</dbReference>
<evidence type="ECO:0000256" key="2">
    <source>
        <dbReference type="SAM" id="MobiDB-lite"/>
    </source>
</evidence>
<dbReference type="InterPro" id="IPR001173">
    <property type="entry name" value="Glyco_trans_2-like"/>
</dbReference>
<dbReference type="InterPro" id="IPR023296">
    <property type="entry name" value="Glyco_hydro_beta-prop_sf"/>
</dbReference>
<proteinExistence type="inferred from homology"/>
<comment type="caution">
    <text evidence="4">The sequence shown here is derived from an EMBL/GenBank/DDBJ whole genome shotgun (WGS) entry which is preliminary data.</text>
</comment>